<dbReference type="InterPro" id="IPR007921">
    <property type="entry name" value="CHAP_dom"/>
</dbReference>
<dbReference type="InterPro" id="IPR013688">
    <property type="entry name" value="GBS_Bsp-like"/>
</dbReference>
<keyword evidence="3 5" id="KW-0732">Signal</keyword>
<feature type="domain" description="Peptidase C51" evidence="6">
    <location>
        <begin position="216"/>
        <end position="337"/>
    </location>
</feature>
<gene>
    <name evidence="7" type="ORF">D8888_04785</name>
    <name evidence="8" type="ORF">NCTC11086_01633</name>
</gene>
<dbReference type="Pfam" id="PF05257">
    <property type="entry name" value="CHAP"/>
    <property type="match status" value="1"/>
</dbReference>
<dbReference type="Pfam" id="PF08460">
    <property type="entry name" value="SH3_5"/>
    <property type="match status" value="2"/>
</dbReference>
<comment type="catalytic activity">
    <reaction evidence="1">
        <text>Hydrolyzes the link between N-acetylmuramoyl residues and L-amino acid residues in certain cell-wall glycopeptides.</text>
        <dbReference type="EC" id="3.5.1.28"/>
    </reaction>
</comment>
<name>A0A2X3YQK3_STRSA</name>
<evidence type="ECO:0000256" key="4">
    <source>
        <dbReference type="SAM" id="MobiDB-lite"/>
    </source>
</evidence>
<keyword evidence="8" id="KW-0378">Hydrolase</keyword>
<dbReference type="Pfam" id="PF08481">
    <property type="entry name" value="GBS_Bsp-like"/>
    <property type="match status" value="3"/>
</dbReference>
<evidence type="ECO:0000256" key="2">
    <source>
        <dbReference type="ARBA" id="ARBA00011901"/>
    </source>
</evidence>
<reference evidence="8 9" key="1">
    <citation type="submission" date="2018-06" db="EMBL/GenBank/DDBJ databases">
        <authorList>
            <consortium name="Pathogen Informatics"/>
            <person name="Doyle S."/>
        </authorList>
    </citation>
    <scope>NUCLEOTIDE SEQUENCE [LARGE SCALE GENOMIC DNA]</scope>
    <source>
        <strain evidence="8 9">NCTC11086</strain>
    </source>
</reference>
<evidence type="ECO:0000256" key="3">
    <source>
        <dbReference type="ARBA" id="ARBA00022729"/>
    </source>
</evidence>
<dbReference type="Proteomes" id="UP000272846">
    <property type="component" value="Unassembled WGS sequence"/>
</dbReference>
<feature type="compositionally biased region" description="Polar residues" evidence="4">
    <location>
        <begin position="124"/>
        <end position="134"/>
    </location>
</feature>
<dbReference type="NCBIfam" id="TIGR01168">
    <property type="entry name" value="YSIRK_signal"/>
    <property type="match status" value="1"/>
</dbReference>
<dbReference type="Pfam" id="PF04650">
    <property type="entry name" value="YSIRK_signal"/>
    <property type="match status" value="1"/>
</dbReference>
<dbReference type="Gene3D" id="2.60.40.3760">
    <property type="match status" value="3"/>
</dbReference>
<feature type="signal peptide" evidence="5">
    <location>
        <begin position="1"/>
        <end position="39"/>
    </location>
</feature>
<dbReference type="Proteomes" id="UP000248534">
    <property type="component" value="Chromosome 1"/>
</dbReference>
<protein>
    <recommendedName>
        <fullName evidence="2">N-acetylmuramoyl-L-alanine amidase</fullName>
        <ecNumber evidence="2">3.5.1.28</ecNumber>
    </recommendedName>
</protein>
<evidence type="ECO:0000259" key="6">
    <source>
        <dbReference type="PROSITE" id="PS50911"/>
    </source>
</evidence>
<dbReference type="Gene3D" id="2.30.30.40">
    <property type="entry name" value="SH3 Domains"/>
    <property type="match status" value="2"/>
</dbReference>
<dbReference type="GO" id="GO:0008745">
    <property type="term" value="F:N-acetylmuramoyl-L-alanine amidase activity"/>
    <property type="evidence" value="ECO:0007669"/>
    <property type="project" value="UniProtKB-EC"/>
</dbReference>
<dbReference type="SMART" id="SM00287">
    <property type="entry name" value="SH3b"/>
    <property type="match status" value="2"/>
</dbReference>
<dbReference type="Gene3D" id="3.90.1720.10">
    <property type="entry name" value="endopeptidase domain like (from Nostoc punctiforme)"/>
    <property type="match status" value="1"/>
</dbReference>
<reference evidence="7 10" key="2">
    <citation type="submission" date="2018-11" db="EMBL/GenBank/DDBJ databases">
        <title>Species Designations Belie Phenotypic and Genotypic Heterogeneity in Oral Streptococci.</title>
        <authorList>
            <person name="Velsko I."/>
        </authorList>
    </citation>
    <scope>NUCLEOTIDE SEQUENCE [LARGE SCALE GENOMIC DNA]</scope>
    <source>
        <strain evidence="7 10">KLC04</strain>
    </source>
</reference>
<feature type="region of interest" description="Disordered" evidence="4">
    <location>
        <begin position="111"/>
        <end position="136"/>
    </location>
</feature>
<proteinExistence type="predicted"/>
<dbReference type="SUPFAM" id="SSF54001">
    <property type="entry name" value="Cysteine proteinases"/>
    <property type="match status" value="1"/>
</dbReference>
<dbReference type="InterPro" id="IPR003646">
    <property type="entry name" value="SH3-like_bac-type"/>
</dbReference>
<organism evidence="8 9">
    <name type="scientific">Streptococcus sanguinis</name>
    <dbReference type="NCBI Taxonomy" id="1305"/>
    <lineage>
        <taxon>Bacteria</taxon>
        <taxon>Bacillati</taxon>
        <taxon>Bacillota</taxon>
        <taxon>Bacilli</taxon>
        <taxon>Lactobacillales</taxon>
        <taxon>Streptococcaceae</taxon>
        <taxon>Streptococcus</taxon>
    </lineage>
</organism>
<evidence type="ECO:0000313" key="7">
    <source>
        <dbReference type="EMBL" id="RSI08310.1"/>
    </source>
</evidence>
<evidence type="ECO:0000313" key="10">
    <source>
        <dbReference type="Proteomes" id="UP000272846"/>
    </source>
</evidence>
<dbReference type="InterPro" id="IPR038765">
    <property type="entry name" value="Papain-like_cys_pep_sf"/>
</dbReference>
<dbReference type="AlphaFoldDB" id="A0A2X3YQK3"/>
<evidence type="ECO:0000256" key="1">
    <source>
        <dbReference type="ARBA" id="ARBA00001561"/>
    </source>
</evidence>
<evidence type="ECO:0000256" key="5">
    <source>
        <dbReference type="SAM" id="SignalP"/>
    </source>
</evidence>
<evidence type="ECO:0000313" key="8">
    <source>
        <dbReference type="EMBL" id="SQF71686.1"/>
    </source>
</evidence>
<dbReference type="EMBL" id="LS483364">
    <property type="protein sequence ID" value="SQF71686.1"/>
    <property type="molecule type" value="Genomic_DNA"/>
</dbReference>
<dbReference type="EC" id="3.5.1.28" evidence="2"/>
<dbReference type="RefSeq" id="WP_002902691.1">
    <property type="nucleotide sequence ID" value="NZ_CP071418.1"/>
</dbReference>
<dbReference type="InterPro" id="IPR005877">
    <property type="entry name" value="YSIRK_signal_dom"/>
</dbReference>
<dbReference type="PROSITE" id="PS50911">
    <property type="entry name" value="CHAP"/>
    <property type="match status" value="1"/>
</dbReference>
<feature type="chain" id="PRO_5038421043" description="N-acetylmuramoyl-L-alanine amidase" evidence="5">
    <location>
        <begin position="40"/>
        <end position="807"/>
    </location>
</feature>
<evidence type="ECO:0000313" key="9">
    <source>
        <dbReference type="Proteomes" id="UP000248534"/>
    </source>
</evidence>
<dbReference type="EMBL" id="RJMK01000002">
    <property type="protein sequence ID" value="RSI08310.1"/>
    <property type="molecule type" value="Genomic_DNA"/>
</dbReference>
<sequence>MKNQFFNKQVQRFSIRKYSLGAVSVLLGTLLFAGTQTVAADQVISPTGTDSVVSTAPSDIAVDTNQSVSEKSNATVSSDIESETKNAVNNNLVSIENGVTSEVPEPLETENKATNANDIPINTEPVSDQTSTVNEKQKTVEINPVIDDPTNPKHLVTRGYAASNVDKPATSIVNDVSRRRATKEEKTTLKTTVGKVANGTGHTTLLATGNGSIARGDDYPVRFKNLPDYAADDWGLIVKNCTSFTAYRLSSVNGFNIPRAYGNGGEWGYRARREGYRVDNHPALGSVAWIDDGSYGHVAWVSNVLGNNVEIEEYNYAWSKSYNRRVVAASSISGFIHFKDIIGGTSTPISQPSDNQGIPASGVYHFTQRASIKAEPKMSSPELAYYDAGQTVTYDRKLEADGHQWISYLSFAGNRRYIAIGVTKTKAPLKGTLTIQNNNAQTGTFDVIVSDVSSPYGVKEVKLPTWSSENGQDDIVWYTAAKQPNGTYKITVNANKHKGSTGEYNIHLYYVQNNGEMVGAGGTKTTVSIKKPEGKITIQNNNSKTGTFDVVISNISNPGGVKEVKVPTWSSANDQDDIIWYTPKRQSDGTYKLTIKASDHKYSTGKYNVHLYYVQNNGQMICVTGTTTEVSLDKELIRPTGTITIRNNTSKTGTFDIIVSNVSNPGGVKEVKVPTWSAANDQDDVVWYTASKQPDGTYKQTIKVSDHKNSTGKYNVHLYYVQDDGKLVGAGSATTEVALPTISIPSKGNYVFQGYASIRSEAKISSPELANFDKGSTVFYDQTFIADGHQWISYVGYSGSRRYVAIN</sequence>
<accession>A0A2X3YQK3</accession>